<dbReference type="OrthoDB" id="3892815at2759"/>
<feature type="domain" description="Arrestin-like N-terminal" evidence="1">
    <location>
        <begin position="24"/>
        <end position="121"/>
    </location>
</feature>
<keyword evidence="3" id="KW-1185">Reference proteome</keyword>
<accession>A0A6A6E163</accession>
<reference evidence="2" key="1">
    <citation type="journal article" date="2020" name="Stud. Mycol.">
        <title>101 Dothideomycetes genomes: a test case for predicting lifestyles and emergence of pathogens.</title>
        <authorList>
            <person name="Haridas S."/>
            <person name="Albert R."/>
            <person name="Binder M."/>
            <person name="Bloem J."/>
            <person name="Labutti K."/>
            <person name="Salamov A."/>
            <person name="Andreopoulos B."/>
            <person name="Baker S."/>
            <person name="Barry K."/>
            <person name="Bills G."/>
            <person name="Bluhm B."/>
            <person name="Cannon C."/>
            <person name="Castanera R."/>
            <person name="Culley D."/>
            <person name="Daum C."/>
            <person name="Ezra D."/>
            <person name="Gonzalez J."/>
            <person name="Henrissat B."/>
            <person name="Kuo A."/>
            <person name="Liang C."/>
            <person name="Lipzen A."/>
            <person name="Lutzoni F."/>
            <person name="Magnuson J."/>
            <person name="Mondo S."/>
            <person name="Nolan M."/>
            <person name="Ohm R."/>
            <person name="Pangilinan J."/>
            <person name="Park H.-J."/>
            <person name="Ramirez L."/>
            <person name="Alfaro M."/>
            <person name="Sun H."/>
            <person name="Tritt A."/>
            <person name="Yoshinaga Y."/>
            <person name="Zwiers L.-H."/>
            <person name="Turgeon B."/>
            <person name="Goodwin S."/>
            <person name="Spatafora J."/>
            <person name="Crous P."/>
            <person name="Grigoriev I."/>
        </authorList>
    </citation>
    <scope>NUCLEOTIDE SEQUENCE</scope>
    <source>
        <strain evidence="2">CBS 207.26</strain>
    </source>
</reference>
<organism evidence="2 3">
    <name type="scientific">Zopfia rhizophila CBS 207.26</name>
    <dbReference type="NCBI Taxonomy" id="1314779"/>
    <lineage>
        <taxon>Eukaryota</taxon>
        <taxon>Fungi</taxon>
        <taxon>Dikarya</taxon>
        <taxon>Ascomycota</taxon>
        <taxon>Pezizomycotina</taxon>
        <taxon>Dothideomycetes</taxon>
        <taxon>Dothideomycetes incertae sedis</taxon>
        <taxon>Zopfiaceae</taxon>
        <taxon>Zopfia</taxon>
    </lineage>
</organism>
<evidence type="ECO:0000259" key="1">
    <source>
        <dbReference type="Pfam" id="PF00339"/>
    </source>
</evidence>
<gene>
    <name evidence="2" type="ORF">K469DRAFT_707361</name>
</gene>
<evidence type="ECO:0000313" key="2">
    <source>
        <dbReference type="EMBL" id="KAF2185697.1"/>
    </source>
</evidence>
<proteinExistence type="predicted"/>
<dbReference type="Pfam" id="PF00339">
    <property type="entry name" value="Arrestin_N"/>
    <property type="match status" value="1"/>
</dbReference>
<dbReference type="InterPro" id="IPR014752">
    <property type="entry name" value="Arrestin-like_C"/>
</dbReference>
<evidence type="ECO:0000313" key="3">
    <source>
        <dbReference type="Proteomes" id="UP000800200"/>
    </source>
</evidence>
<protein>
    <recommendedName>
        <fullName evidence="1">Arrestin-like N-terminal domain-containing protein</fullName>
    </recommendedName>
</protein>
<sequence>MGLFRSKSTPQGPLPDLELHLASQQDTIFKPNDTISGRIALSTPIPITPQAVEVSLWGQSETWIRRESSSSNSHTGTRTTDYHHYRDHAPLFHVTFNLFPKPHALLPDQTYNYPFSFRVPEGSGFNRSNCYENPNDNVWTAFQHHLPPTFVFGHEDKPDNCSIAYGVTARLICPGIGVGKPPDVDPLSCTAPILFQPPNPNAHITNPNRARYDKRFTVASSVLTGRDPASIGFGQRMRDRLSSATPKLDFELGVETPDLLASGSEFSFRTTFNVLQRSDKVVVIPPITFKILKLELLDFTLFRAPRDWAASNTMMGQPSRWHDSTPRSAWHAKEEREVVEKKKYLNSIPEFQVVELPEVQVGEKKQIEQAGQCEAWFRGRVPGFTPPSFRSFAITRTYRLKVKLRVEIGGKHFDFSAECPNVQLGSV</sequence>
<dbReference type="EMBL" id="ML994632">
    <property type="protein sequence ID" value="KAF2185697.1"/>
    <property type="molecule type" value="Genomic_DNA"/>
</dbReference>
<dbReference type="CDD" id="cd22952">
    <property type="entry name" value="ART10-like"/>
    <property type="match status" value="1"/>
</dbReference>
<name>A0A6A6E163_9PEZI</name>
<dbReference type="InterPro" id="IPR011021">
    <property type="entry name" value="Arrestin-like_N"/>
</dbReference>
<dbReference type="Proteomes" id="UP000800200">
    <property type="component" value="Unassembled WGS sequence"/>
</dbReference>
<dbReference type="AlphaFoldDB" id="A0A6A6E163"/>
<dbReference type="Gene3D" id="2.60.40.640">
    <property type="match status" value="1"/>
</dbReference>